<evidence type="ECO:0000313" key="2">
    <source>
        <dbReference type="Proteomes" id="UP000608513"/>
    </source>
</evidence>
<name>A0A923SC90_9BURK</name>
<organism evidence="1 2">
    <name type="scientific">Ramlibacter cellulosilyticus</name>
    <dbReference type="NCBI Taxonomy" id="2764187"/>
    <lineage>
        <taxon>Bacteria</taxon>
        <taxon>Pseudomonadati</taxon>
        <taxon>Pseudomonadota</taxon>
        <taxon>Betaproteobacteria</taxon>
        <taxon>Burkholderiales</taxon>
        <taxon>Comamonadaceae</taxon>
        <taxon>Ramlibacter</taxon>
    </lineage>
</organism>
<dbReference type="Proteomes" id="UP000608513">
    <property type="component" value="Unassembled WGS sequence"/>
</dbReference>
<proteinExistence type="predicted"/>
<comment type="caution">
    <text evidence="1">The sequence shown here is derived from an EMBL/GenBank/DDBJ whole genome shotgun (WGS) entry which is preliminary data.</text>
</comment>
<dbReference type="AlphaFoldDB" id="A0A923SC90"/>
<sequence length="51" mass="5872">MEKLYTIADWAWRESWNRAFWPSLALMVVASMDQCTRGPSITAMVLTYLCG</sequence>
<keyword evidence="2" id="KW-1185">Reference proteome</keyword>
<dbReference type="EMBL" id="JACORT010000005">
    <property type="protein sequence ID" value="MBC5783988.1"/>
    <property type="molecule type" value="Genomic_DNA"/>
</dbReference>
<accession>A0A923SC90</accession>
<reference evidence="1" key="1">
    <citation type="submission" date="2020-08" db="EMBL/GenBank/DDBJ databases">
        <title>Ramlibacter sp. USB13 16S ribosomal RNA gene genome sequencing and assembly.</title>
        <authorList>
            <person name="Kang M."/>
        </authorList>
    </citation>
    <scope>NUCLEOTIDE SEQUENCE</scope>
    <source>
        <strain evidence="1">USB13</strain>
    </source>
</reference>
<gene>
    <name evidence="1" type="ORF">H8N03_13640</name>
</gene>
<evidence type="ECO:0000313" key="1">
    <source>
        <dbReference type="EMBL" id="MBC5783988.1"/>
    </source>
</evidence>
<protein>
    <submittedName>
        <fullName evidence="1">Uncharacterized protein</fullName>
    </submittedName>
</protein>
<dbReference type="RefSeq" id="WP_187076733.1">
    <property type="nucleotide sequence ID" value="NZ_JACORT010000005.1"/>
</dbReference>